<evidence type="ECO:0000256" key="1">
    <source>
        <dbReference type="ARBA" id="ARBA00022763"/>
    </source>
</evidence>
<dbReference type="InterPro" id="IPR038056">
    <property type="entry name" value="YjbR-like_sf"/>
</dbReference>
<dbReference type="EC" id="2.1.1.63" evidence="4"/>
<sequence>MKTREEALSYGLSFPDTYQEAPFHDDNWQLIRVKGSKKAFLWVYEKDGIIQLNVKANPEWRDYWRDAFASVIPGYHQNKEHWNTILLDGTVPDDAVRTMIAESYDIITDSPTKRIYEAVKQIPRGKVATYGQIAALAGEPKMARAVGNALHKNTDPEHIPCYRVVNSKGELAAEFVFGGAGKQADMLEADGIVLENGRVNLKKYGINVEEMLAQRELEQN</sequence>
<reference evidence="3 6" key="1">
    <citation type="submission" date="2015-09" db="EMBL/GenBank/DDBJ databases">
        <authorList>
            <consortium name="Pathogen Informatics"/>
        </authorList>
    </citation>
    <scope>NUCLEOTIDE SEQUENCE [LARGE SCALE GENOMIC DNA]</scope>
    <source>
        <strain evidence="3 6">2789STDY5608849</strain>
    </source>
</reference>
<dbReference type="GO" id="GO:0003908">
    <property type="term" value="F:methylated-DNA-[protein]-cysteine S-methyltransferase activity"/>
    <property type="evidence" value="ECO:0007669"/>
    <property type="project" value="UniProtKB-EC"/>
</dbReference>
<dbReference type="Gene3D" id="1.10.10.10">
    <property type="entry name" value="Winged helix-like DNA-binding domain superfamily/Winged helix DNA-binding domain"/>
    <property type="match status" value="1"/>
</dbReference>
<dbReference type="Gene3D" id="3.90.1150.30">
    <property type="match status" value="1"/>
</dbReference>
<name>A0A174REM5_9FIRM</name>
<evidence type="ECO:0000313" key="7">
    <source>
        <dbReference type="Proteomes" id="UP000768180"/>
    </source>
</evidence>
<dbReference type="RefSeq" id="WP_055220159.1">
    <property type="nucleotide sequence ID" value="NZ_CABJFB010000008.1"/>
</dbReference>
<dbReference type="EMBL" id="CYYV01000010">
    <property type="protein sequence ID" value="CUO51558.1"/>
    <property type="molecule type" value="Genomic_DNA"/>
</dbReference>
<dbReference type="InterPro" id="IPR058532">
    <property type="entry name" value="YjbR/MT2646/Rv2570-like"/>
</dbReference>
<reference evidence="4" key="4">
    <citation type="submission" date="2022-01" db="EMBL/GenBank/DDBJ databases">
        <title>Collection of gut derived symbiotic bacterial strains cultured from healthy donors.</title>
        <authorList>
            <person name="Lin H."/>
            <person name="Kohout C."/>
            <person name="Waligurski E."/>
            <person name="Pamer E.G."/>
        </authorList>
    </citation>
    <scope>NUCLEOTIDE SEQUENCE</scope>
    <source>
        <strain evidence="4">DFI.5.49</strain>
    </source>
</reference>
<dbReference type="InterPro" id="IPR036217">
    <property type="entry name" value="MethylDNA_cys_MeTrfase_DNAb"/>
</dbReference>
<dbReference type="GeneID" id="79855792"/>
<dbReference type="Pfam" id="PF01035">
    <property type="entry name" value="DNA_binding_1"/>
    <property type="match status" value="1"/>
</dbReference>
<dbReference type="CDD" id="cd06445">
    <property type="entry name" value="ATase"/>
    <property type="match status" value="1"/>
</dbReference>
<keyword evidence="3" id="KW-0489">Methyltransferase</keyword>
<dbReference type="AlphaFoldDB" id="A0A174REM5"/>
<dbReference type="EMBL" id="JAKNFS010000004">
    <property type="protein sequence ID" value="MCG4764627.1"/>
    <property type="molecule type" value="Genomic_DNA"/>
</dbReference>
<dbReference type="EMBL" id="JAAITQ010000026">
    <property type="protein sequence ID" value="NSE17226.1"/>
    <property type="molecule type" value="Genomic_DNA"/>
</dbReference>
<protein>
    <submittedName>
        <fullName evidence="4">Methylated-DNA--[protein]-cysteine S-methyltransferase</fullName>
        <ecNumber evidence="4">2.1.1.63</ecNumber>
    </submittedName>
    <submittedName>
        <fullName evidence="3">Methylated-DNA--protein-cysteine methyltransferase</fullName>
    </submittedName>
</protein>
<keyword evidence="1" id="KW-0227">DNA damage</keyword>
<keyword evidence="3" id="KW-0808">Transferase</keyword>
<evidence type="ECO:0000313" key="5">
    <source>
        <dbReference type="EMBL" id="NSE17226.1"/>
    </source>
</evidence>
<dbReference type="Proteomes" id="UP001199915">
    <property type="component" value="Unassembled WGS sequence"/>
</dbReference>
<proteinExistence type="predicted"/>
<dbReference type="NCBIfam" id="TIGR00589">
    <property type="entry name" value="ogt"/>
    <property type="match status" value="1"/>
</dbReference>
<dbReference type="InterPro" id="IPR014048">
    <property type="entry name" value="MethylDNA_cys_MeTrfase_DNA-bd"/>
</dbReference>
<dbReference type="STRING" id="1150298.ERS852406_02145"/>
<organism evidence="3 6">
    <name type="scientific">Fusicatenibacter saccharivorans</name>
    <dbReference type="NCBI Taxonomy" id="1150298"/>
    <lineage>
        <taxon>Bacteria</taxon>
        <taxon>Bacillati</taxon>
        <taxon>Bacillota</taxon>
        <taxon>Clostridia</taxon>
        <taxon>Lachnospirales</taxon>
        <taxon>Lachnospiraceae</taxon>
        <taxon>Fusicatenibacter</taxon>
    </lineage>
</organism>
<dbReference type="Pfam" id="PF04237">
    <property type="entry name" value="YjbR"/>
    <property type="match status" value="1"/>
</dbReference>
<dbReference type="OrthoDB" id="9789813at2"/>
<gene>
    <name evidence="3" type="primary">yjbR</name>
    <name evidence="3" type="ORF">ERS852406_02145</name>
    <name evidence="5" type="ORF">G5B05_12590</name>
    <name evidence="4" type="ORF">L0N21_03715</name>
</gene>
<dbReference type="InterPro" id="IPR036388">
    <property type="entry name" value="WH-like_DNA-bd_sf"/>
</dbReference>
<evidence type="ECO:0000313" key="4">
    <source>
        <dbReference type="EMBL" id="MCG4764627.1"/>
    </source>
</evidence>
<dbReference type="Proteomes" id="UP000768180">
    <property type="component" value="Unassembled WGS sequence"/>
</dbReference>
<dbReference type="SUPFAM" id="SSF46767">
    <property type="entry name" value="Methylated DNA-protein cysteine methyltransferase, C-terminal domain"/>
    <property type="match status" value="1"/>
</dbReference>
<accession>A0A174REM5</accession>
<reference evidence="5 7" key="2">
    <citation type="journal article" date="2020" name="Cell Host Microbe">
        <title>Functional and Genomic Variation between Human-Derived Isolates of Lachnospiraceae Reveals Inter- and Intra-Species Diversity.</title>
        <authorList>
            <person name="Sorbara M.T."/>
            <person name="Littmann E.R."/>
            <person name="Fontana E."/>
            <person name="Moody T.U."/>
            <person name="Kohout C.E."/>
            <person name="Gjonbalaj M."/>
            <person name="Eaton V."/>
            <person name="Seok R."/>
            <person name="Leiner I.M."/>
            <person name="Pamer E.G."/>
        </authorList>
    </citation>
    <scope>NUCLEOTIDE SEQUENCE [LARGE SCALE GENOMIC DNA]</scope>
    <source>
        <strain evidence="5 7">MSK.14.54</strain>
    </source>
</reference>
<dbReference type="InterPro" id="IPR052520">
    <property type="entry name" value="ATL_DNA_repair"/>
</dbReference>
<evidence type="ECO:0000313" key="6">
    <source>
        <dbReference type="Proteomes" id="UP000095706"/>
    </source>
</evidence>
<dbReference type="PANTHER" id="PTHR42942">
    <property type="entry name" value="6-O-METHYLGUANINE DNA METHYLTRANSFERASE"/>
    <property type="match status" value="1"/>
</dbReference>
<feature type="domain" description="Methylated-DNA-[protein]-cysteine S-methyltransferase DNA binding" evidence="2">
    <location>
        <begin position="112"/>
        <end position="191"/>
    </location>
</feature>
<reference evidence="5" key="3">
    <citation type="submission" date="2020-02" db="EMBL/GenBank/DDBJ databases">
        <authorList>
            <person name="Littmann E."/>
            <person name="Sorbara M."/>
        </authorList>
    </citation>
    <scope>NUCLEOTIDE SEQUENCE</scope>
    <source>
        <strain evidence="5">MSK.14.54</strain>
    </source>
</reference>
<keyword evidence="7" id="KW-1185">Reference proteome</keyword>
<dbReference type="SUPFAM" id="SSF142906">
    <property type="entry name" value="YjbR-like"/>
    <property type="match status" value="1"/>
</dbReference>
<dbReference type="GO" id="GO:0006281">
    <property type="term" value="P:DNA repair"/>
    <property type="evidence" value="ECO:0007669"/>
    <property type="project" value="InterPro"/>
</dbReference>
<dbReference type="PANTHER" id="PTHR42942:SF1">
    <property type="entry name" value="ALKYLTRANSFERASE-LIKE PROTEIN 1"/>
    <property type="match status" value="1"/>
</dbReference>
<evidence type="ECO:0000313" key="3">
    <source>
        <dbReference type="EMBL" id="CUO51558.1"/>
    </source>
</evidence>
<evidence type="ECO:0000259" key="2">
    <source>
        <dbReference type="Pfam" id="PF01035"/>
    </source>
</evidence>
<dbReference type="Proteomes" id="UP000095706">
    <property type="component" value="Unassembled WGS sequence"/>
</dbReference>
<dbReference type="GO" id="GO:0032259">
    <property type="term" value="P:methylation"/>
    <property type="evidence" value="ECO:0007669"/>
    <property type="project" value="UniProtKB-KW"/>
</dbReference>